<keyword evidence="9 15" id="KW-0808">Transferase</keyword>
<dbReference type="AlphaFoldDB" id="A0A2G9YR35"/>
<evidence type="ECO:0000256" key="15">
    <source>
        <dbReference type="HAMAP-Rule" id="MF_00605"/>
    </source>
</evidence>
<comment type="function">
    <text evidence="1 15 17">Specifically methylates guanosine-37 in various tRNAs.</text>
</comment>
<dbReference type="GO" id="GO:0005829">
    <property type="term" value="C:cytosol"/>
    <property type="evidence" value="ECO:0007669"/>
    <property type="project" value="TreeGrafter"/>
</dbReference>
<keyword evidence="8 15" id="KW-0489">Methyltransferase</keyword>
<evidence type="ECO:0000256" key="7">
    <source>
        <dbReference type="ARBA" id="ARBA00022490"/>
    </source>
</evidence>
<keyword evidence="11 15" id="KW-0819">tRNA processing</keyword>
<evidence type="ECO:0000256" key="2">
    <source>
        <dbReference type="ARBA" id="ARBA00004496"/>
    </source>
</evidence>
<keyword evidence="10 15" id="KW-0949">S-adenosyl-L-methionine</keyword>
<keyword evidence="7 15" id="KW-0963">Cytoplasm</keyword>
<dbReference type="HAMAP" id="MF_00605">
    <property type="entry name" value="TrmD"/>
    <property type="match status" value="1"/>
</dbReference>
<comment type="catalytic activity">
    <reaction evidence="14 15 17">
        <text>guanosine(37) in tRNA + S-adenosyl-L-methionine = N(1)-methylguanosine(37) in tRNA + S-adenosyl-L-homocysteine + H(+)</text>
        <dbReference type="Rhea" id="RHEA:36899"/>
        <dbReference type="Rhea" id="RHEA-COMP:10145"/>
        <dbReference type="Rhea" id="RHEA-COMP:10147"/>
        <dbReference type="ChEBI" id="CHEBI:15378"/>
        <dbReference type="ChEBI" id="CHEBI:57856"/>
        <dbReference type="ChEBI" id="CHEBI:59789"/>
        <dbReference type="ChEBI" id="CHEBI:73542"/>
        <dbReference type="ChEBI" id="CHEBI:74269"/>
        <dbReference type="EC" id="2.1.1.228"/>
    </reaction>
</comment>
<dbReference type="GO" id="GO:0002939">
    <property type="term" value="P:tRNA N1-guanine methylation"/>
    <property type="evidence" value="ECO:0007669"/>
    <property type="project" value="TreeGrafter"/>
</dbReference>
<evidence type="ECO:0000256" key="11">
    <source>
        <dbReference type="ARBA" id="ARBA00022694"/>
    </source>
</evidence>
<dbReference type="PANTHER" id="PTHR46417:SF1">
    <property type="entry name" value="TRNA (GUANINE-N(1)-)-METHYLTRANSFERASE"/>
    <property type="match status" value="1"/>
</dbReference>
<evidence type="ECO:0000256" key="16">
    <source>
        <dbReference type="PIRSR" id="PIRSR000386-1"/>
    </source>
</evidence>
<protein>
    <recommendedName>
        <fullName evidence="6 15">tRNA (guanine-N(1)-)-methyltransferase</fullName>
        <ecNumber evidence="5 15">2.1.1.228</ecNumber>
    </recommendedName>
    <alternativeName>
        <fullName evidence="12 15">M1G-methyltransferase</fullName>
    </alternativeName>
    <alternativeName>
        <fullName evidence="13 15">tRNA [GM37] methyltransferase</fullName>
    </alternativeName>
</protein>
<evidence type="ECO:0000256" key="6">
    <source>
        <dbReference type="ARBA" id="ARBA00014679"/>
    </source>
</evidence>
<dbReference type="FunFam" id="3.40.1280.10:FF:000001">
    <property type="entry name" value="tRNA (guanine-N(1)-)-methyltransferase"/>
    <property type="match status" value="1"/>
</dbReference>
<dbReference type="NCBIfam" id="TIGR00088">
    <property type="entry name" value="trmD"/>
    <property type="match status" value="1"/>
</dbReference>
<dbReference type="PIRSF" id="PIRSF000386">
    <property type="entry name" value="tRNA_mtase"/>
    <property type="match status" value="1"/>
</dbReference>
<dbReference type="CDD" id="cd18080">
    <property type="entry name" value="TrmD-like"/>
    <property type="match status" value="1"/>
</dbReference>
<evidence type="ECO:0000313" key="19">
    <source>
        <dbReference type="EMBL" id="PIP21708.1"/>
    </source>
</evidence>
<organism evidence="19 20">
    <name type="scientific">Candidatus Nealsonbacteria bacterium CG23_combo_of_CG06-09_8_20_14_all_40_13</name>
    <dbReference type="NCBI Taxonomy" id="1974724"/>
    <lineage>
        <taxon>Bacteria</taxon>
        <taxon>Candidatus Nealsoniibacteriota</taxon>
    </lineage>
</organism>
<dbReference type="Gene3D" id="1.10.1270.20">
    <property type="entry name" value="tRNA(m1g37)methyltransferase, domain 2"/>
    <property type="match status" value="1"/>
</dbReference>
<evidence type="ECO:0000256" key="14">
    <source>
        <dbReference type="ARBA" id="ARBA00047783"/>
    </source>
</evidence>
<dbReference type="InterPro" id="IPR029028">
    <property type="entry name" value="Alpha/beta_knot_MTases"/>
</dbReference>
<evidence type="ECO:0000256" key="13">
    <source>
        <dbReference type="ARBA" id="ARBA00033392"/>
    </source>
</evidence>
<name>A0A2G9YR35_9BACT</name>
<dbReference type="Gene3D" id="3.40.1280.10">
    <property type="match status" value="1"/>
</dbReference>
<feature type="domain" description="tRNA methyltransferase TRMD/TRM10-type" evidence="18">
    <location>
        <begin position="1"/>
        <end position="216"/>
    </location>
</feature>
<feature type="binding site" evidence="15 16">
    <location>
        <position position="113"/>
    </location>
    <ligand>
        <name>S-adenosyl-L-methionine</name>
        <dbReference type="ChEBI" id="CHEBI:59789"/>
    </ligand>
</feature>
<evidence type="ECO:0000256" key="4">
    <source>
        <dbReference type="ARBA" id="ARBA00011738"/>
    </source>
</evidence>
<sequence>MRVDILTLFPEMFEGFLQTSILKRALKNGLLEVKLWDLRQFGQGPHRQVDDKPYGGGAGMVIRVDIIDKALEQIKKEASKNTRTILLTPSGKLFTQQKSLSLSHFSNLILVCGHYEGFDERVVKLVDEQISIGDYVLTGGELPAMVIVDAVCRHTPGVLGKEESLAEESFSPTTNGRSLLTGDRKLKTSSLGLLEYPQYTRPEIYTTLSTPSNLLRTGPSKKLGTSRDKKGMRVPKILLSGNHAKIAAWRRQQALKKTKKIRPDLL</sequence>
<dbReference type="GO" id="GO:0052906">
    <property type="term" value="F:tRNA (guanine(37)-N1)-methyltransferase activity"/>
    <property type="evidence" value="ECO:0007669"/>
    <property type="project" value="UniProtKB-UniRule"/>
</dbReference>
<evidence type="ECO:0000256" key="1">
    <source>
        <dbReference type="ARBA" id="ARBA00002634"/>
    </source>
</evidence>
<dbReference type="NCBIfam" id="NF000648">
    <property type="entry name" value="PRK00026.1"/>
    <property type="match status" value="1"/>
</dbReference>
<dbReference type="Pfam" id="PF01746">
    <property type="entry name" value="tRNA_m1G_MT"/>
    <property type="match status" value="2"/>
</dbReference>
<evidence type="ECO:0000256" key="5">
    <source>
        <dbReference type="ARBA" id="ARBA00012807"/>
    </source>
</evidence>
<evidence type="ECO:0000256" key="17">
    <source>
        <dbReference type="RuleBase" id="RU003464"/>
    </source>
</evidence>
<dbReference type="InterPro" id="IPR029026">
    <property type="entry name" value="tRNA_m1G_MTases_N"/>
</dbReference>
<evidence type="ECO:0000256" key="8">
    <source>
        <dbReference type="ARBA" id="ARBA00022603"/>
    </source>
</evidence>
<dbReference type="Proteomes" id="UP000231567">
    <property type="component" value="Unassembled WGS sequence"/>
</dbReference>
<dbReference type="SUPFAM" id="SSF75217">
    <property type="entry name" value="alpha/beta knot"/>
    <property type="match status" value="1"/>
</dbReference>
<comment type="subunit">
    <text evidence="4 15 17">Homodimer.</text>
</comment>
<feature type="binding site" evidence="15 16">
    <location>
        <begin position="132"/>
        <end position="137"/>
    </location>
    <ligand>
        <name>S-adenosyl-L-methionine</name>
        <dbReference type="ChEBI" id="CHEBI:59789"/>
    </ligand>
</feature>
<evidence type="ECO:0000256" key="9">
    <source>
        <dbReference type="ARBA" id="ARBA00022679"/>
    </source>
</evidence>
<comment type="subcellular location">
    <subcellularLocation>
        <location evidence="2 15 17">Cytoplasm</location>
    </subcellularLocation>
</comment>
<dbReference type="InterPro" id="IPR002649">
    <property type="entry name" value="tRNA_m1G_MeTrfase_TrmD"/>
</dbReference>
<dbReference type="EC" id="2.1.1.228" evidence="5 15"/>
<gene>
    <name evidence="15" type="primary">trmD</name>
    <name evidence="19" type="ORF">COX39_01445</name>
</gene>
<dbReference type="PANTHER" id="PTHR46417">
    <property type="entry name" value="TRNA (GUANINE-N(1)-)-METHYLTRANSFERASE"/>
    <property type="match status" value="1"/>
</dbReference>
<evidence type="ECO:0000259" key="18">
    <source>
        <dbReference type="Pfam" id="PF01746"/>
    </source>
</evidence>
<proteinExistence type="inferred from homology"/>
<reference evidence="19 20" key="1">
    <citation type="submission" date="2017-09" db="EMBL/GenBank/DDBJ databases">
        <title>Depth-based differentiation of microbial function through sediment-hosted aquifers and enrichment of novel symbionts in the deep terrestrial subsurface.</title>
        <authorList>
            <person name="Probst A.J."/>
            <person name="Ladd B."/>
            <person name="Jarett J.K."/>
            <person name="Geller-Mcgrath D.E."/>
            <person name="Sieber C.M."/>
            <person name="Emerson J.B."/>
            <person name="Anantharaman K."/>
            <person name="Thomas B.C."/>
            <person name="Malmstrom R."/>
            <person name="Stieglmeier M."/>
            <person name="Klingl A."/>
            <person name="Woyke T."/>
            <person name="Ryan C.M."/>
            <person name="Banfield J.F."/>
        </authorList>
    </citation>
    <scope>NUCLEOTIDE SEQUENCE [LARGE SCALE GENOMIC DNA]</scope>
    <source>
        <strain evidence="19">CG23_combo_of_CG06-09_8_20_14_all_40_13</strain>
    </source>
</reference>
<dbReference type="InterPro" id="IPR023148">
    <property type="entry name" value="tRNA_m1G_MeTrfase_C_sf"/>
</dbReference>
<comment type="caution">
    <text evidence="19">The sequence shown here is derived from an EMBL/GenBank/DDBJ whole genome shotgun (WGS) entry which is preliminary data.</text>
</comment>
<feature type="domain" description="tRNA methyltransferase TRMD/TRM10-type" evidence="18">
    <location>
        <begin position="226"/>
        <end position="266"/>
    </location>
</feature>
<dbReference type="EMBL" id="PCRM01000024">
    <property type="protein sequence ID" value="PIP21708.1"/>
    <property type="molecule type" value="Genomic_DNA"/>
</dbReference>
<evidence type="ECO:0000256" key="3">
    <source>
        <dbReference type="ARBA" id="ARBA00007630"/>
    </source>
</evidence>
<evidence type="ECO:0000256" key="12">
    <source>
        <dbReference type="ARBA" id="ARBA00029736"/>
    </source>
</evidence>
<evidence type="ECO:0000313" key="20">
    <source>
        <dbReference type="Proteomes" id="UP000231567"/>
    </source>
</evidence>
<evidence type="ECO:0000256" key="10">
    <source>
        <dbReference type="ARBA" id="ARBA00022691"/>
    </source>
</evidence>
<dbReference type="InterPro" id="IPR016009">
    <property type="entry name" value="tRNA_MeTrfase_TRMD/TRM10"/>
</dbReference>
<accession>A0A2G9YR35</accession>
<comment type="similarity">
    <text evidence="3 15 17">Belongs to the RNA methyltransferase TrmD family.</text>
</comment>